<accession>A0A8H5LIR8</accession>
<comment type="caution">
    <text evidence="1">The sequence shown here is derived from an EMBL/GenBank/DDBJ whole genome shotgun (WGS) entry which is preliminary data.</text>
</comment>
<gene>
    <name evidence="1" type="ORF">D9758_007703</name>
</gene>
<protein>
    <submittedName>
        <fullName evidence="1">Uncharacterized protein</fullName>
    </submittedName>
</protein>
<evidence type="ECO:0000313" key="1">
    <source>
        <dbReference type="EMBL" id="KAF5358644.1"/>
    </source>
</evidence>
<organism evidence="1 2">
    <name type="scientific">Tetrapyrgos nigripes</name>
    <dbReference type="NCBI Taxonomy" id="182062"/>
    <lineage>
        <taxon>Eukaryota</taxon>
        <taxon>Fungi</taxon>
        <taxon>Dikarya</taxon>
        <taxon>Basidiomycota</taxon>
        <taxon>Agaricomycotina</taxon>
        <taxon>Agaricomycetes</taxon>
        <taxon>Agaricomycetidae</taxon>
        <taxon>Agaricales</taxon>
        <taxon>Marasmiineae</taxon>
        <taxon>Marasmiaceae</taxon>
        <taxon>Tetrapyrgos</taxon>
    </lineage>
</organism>
<dbReference type="EMBL" id="JAACJM010000049">
    <property type="protein sequence ID" value="KAF5358644.1"/>
    <property type="molecule type" value="Genomic_DNA"/>
</dbReference>
<dbReference type="AlphaFoldDB" id="A0A8H5LIR8"/>
<dbReference type="OrthoDB" id="2880836at2759"/>
<reference evidence="1 2" key="1">
    <citation type="journal article" date="2020" name="ISME J.">
        <title>Uncovering the hidden diversity of litter-decomposition mechanisms in mushroom-forming fungi.</title>
        <authorList>
            <person name="Floudas D."/>
            <person name="Bentzer J."/>
            <person name="Ahren D."/>
            <person name="Johansson T."/>
            <person name="Persson P."/>
            <person name="Tunlid A."/>
        </authorList>
    </citation>
    <scope>NUCLEOTIDE SEQUENCE [LARGE SCALE GENOMIC DNA]</scope>
    <source>
        <strain evidence="1 2">CBS 291.85</strain>
    </source>
</reference>
<evidence type="ECO:0000313" key="2">
    <source>
        <dbReference type="Proteomes" id="UP000559256"/>
    </source>
</evidence>
<keyword evidence="2" id="KW-1185">Reference proteome</keyword>
<dbReference type="Proteomes" id="UP000559256">
    <property type="component" value="Unassembled WGS sequence"/>
</dbReference>
<sequence>MQNSGRSSFSSCEEGICFGRRAPGLHLELPKIAPLNLRSCSGSSSQLAKVDDRSDLPPKKDFNTYDEFCSMLRDDYELYDEPVQEIEVFDECATPVNPKTFSLIDHWRSGINGTEVGPPKSPFIVADFASSPVAAINFASLQVTSLPPCNSTSFTNPRLRSSHSEAAVTNDSPTANVIVTQPTHFYDLYDAELERMIDETVDETASSDDTDAVSTVYVPPVPSKNLIQRTTKNKISSAIRWLPKRLKYTLLSKVKFTPSSAQRQPQH</sequence>
<proteinExistence type="predicted"/>
<name>A0A8H5LIR8_9AGAR</name>